<name>A0A0F4XW83_9PSED</name>
<keyword evidence="5" id="KW-0378">Hydrolase</keyword>
<comment type="caution">
    <text evidence="5">The sequence shown here is derived from an EMBL/GenBank/DDBJ whole genome shotgun (WGS) entry which is preliminary data.</text>
</comment>
<dbReference type="OrthoDB" id="9813892at2"/>
<organism evidence="5 6">
    <name type="scientific">Pseudomonas kilonensis</name>
    <dbReference type="NCBI Taxonomy" id="132476"/>
    <lineage>
        <taxon>Bacteria</taxon>
        <taxon>Pseudomonadati</taxon>
        <taxon>Pseudomonadota</taxon>
        <taxon>Gammaproteobacteria</taxon>
        <taxon>Pseudomonadales</taxon>
        <taxon>Pseudomonadaceae</taxon>
        <taxon>Pseudomonas</taxon>
    </lineage>
</organism>
<dbReference type="InterPro" id="IPR028203">
    <property type="entry name" value="PSII_CF48-like_dom"/>
</dbReference>
<keyword evidence="2" id="KW-0604">Photosystem II</keyword>
<evidence type="ECO:0000313" key="5">
    <source>
        <dbReference type="EMBL" id="KKA09618.1"/>
    </source>
</evidence>
<evidence type="ECO:0000256" key="2">
    <source>
        <dbReference type="ARBA" id="ARBA00023276"/>
    </source>
</evidence>
<gene>
    <name evidence="5" type="ORF">VP02_03610</name>
</gene>
<feature type="chain" id="PRO_5002481829" evidence="3">
    <location>
        <begin position="34"/>
        <end position="367"/>
    </location>
</feature>
<evidence type="ECO:0000259" key="4">
    <source>
        <dbReference type="Pfam" id="PF14870"/>
    </source>
</evidence>
<dbReference type="GO" id="GO:0016787">
    <property type="term" value="F:hydrolase activity"/>
    <property type="evidence" value="ECO:0007669"/>
    <property type="project" value="UniProtKB-KW"/>
</dbReference>
<dbReference type="Gene3D" id="2.130.10.10">
    <property type="entry name" value="YVTN repeat-like/Quinoprotein amine dehydrogenase"/>
    <property type="match status" value="2"/>
</dbReference>
<dbReference type="InterPro" id="IPR015943">
    <property type="entry name" value="WD40/YVTN_repeat-like_dom_sf"/>
</dbReference>
<dbReference type="Proteomes" id="UP000033662">
    <property type="component" value="Unassembled WGS sequence"/>
</dbReference>
<dbReference type="GO" id="GO:0009523">
    <property type="term" value="C:photosystem II"/>
    <property type="evidence" value="ECO:0007669"/>
    <property type="project" value="UniProtKB-KW"/>
</dbReference>
<reference evidence="5 6" key="1">
    <citation type="submission" date="2015-03" db="EMBL/GenBank/DDBJ databases">
        <title>Pseudomonas fluorescens 1855-344 Genome sequencing and assembly.</title>
        <authorList>
            <person name="Eng W.W.H."/>
            <person name="Gan H.M."/>
            <person name="Savka M.A."/>
        </authorList>
    </citation>
    <scope>NUCLEOTIDE SEQUENCE [LARGE SCALE GENOMIC DNA]</scope>
    <source>
        <strain evidence="5 6">1855-344</strain>
    </source>
</reference>
<keyword evidence="3" id="KW-0732">Signal</keyword>
<sequence>MNVEKFLARRSPLWGVCALVGSLLVSVPLVAQAATLAVLQQPALPTAKAQRSVLLGLARAGERLVAVGERGIVLLSDDAGVNWRQAKVPVSVSLTAVQFVDAEQGWAVGHLGVVLHTRDGGETWQKQLDGQRAIALAGQIAERDVNQPDGASHLAQARRMLDDGPDKPFLDLYFSDRLHGYVVGAYNQIYRTDDGGRSWQPWMRHVDNPQGLNLYGIRALGNDLWLVGERGLLLRSTDAGQSFQALKSPYEGSFFGLLGTRDGALVVYGLRGNAWWSGDRGNTWRRLDTGIESTLASAVELRDGGLLLASQSGELLFSHDQGRSFDKRQSRSGGTLAAVQQAVDGSLASVGLTGVAADQDPRASGKP</sequence>
<feature type="domain" description="Photosynthesis system II assembly factor Ycf48/Hcf136-like" evidence="4">
    <location>
        <begin position="81"/>
        <end position="127"/>
    </location>
</feature>
<dbReference type="SUPFAM" id="SSF110296">
    <property type="entry name" value="Oligoxyloglucan reducing end-specific cellobiohydrolase"/>
    <property type="match status" value="1"/>
</dbReference>
<keyword evidence="1" id="KW-0602">Photosynthesis</keyword>
<protein>
    <submittedName>
        <fullName evidence="5">Glycosyl hydrolase</fullName>
    </submittedName>
</protein>
<dbReference type="Pfam" id="PF14870">
    <property type="entry name" value="PSII_BNR"/>
    <property type="match status" value="2"/>
</dbReference>
<accession>A0A0F4XW83</accession>
<evidence type="ECO:0000313" key="6">
    <source>
        <dbReference type="Proteomes" id="UP000033662"/>
    </source>
</evidence>
<evidence type="ECO:0000256" key="1">
    <source>
        <dbReference type="ARBA" id="ARBA00022531"/>
    </source>
</evidence>
<dbReference type="PANTHER" id="PTHR47199:SF2">
    <property type="entry name" value="PHOTOSYSTEM II STABILITY_ASSEMBLY FACTOR HCF136, CHLOROPLASTIC"/>
    <property type="match status" value="1"/>
</dbReference>
<dbReference type="GO" id="GO:0015979">
    <property type="term" value="P:photosynthesis"/>
    <property type="evidence" value="ECO:0007669"/>
    <property type="project" value="UniProtKB-KW"/>
</dbReference>
<proteinExistence type="predicted"/>
<feature type="domain" description="Photosynthesis system II assembly factor Ycf48/Hcf136-like" evidence="4">
    <location>
        <begin position="166"/>
        <end position="247"/>
    </location>
</feature>
<dbReference type="PATRIC" id="fig|132476.4.peg.2367"/>
<evidence type="ECO:0000256" key="3">
    <source>
        <dbReference type="SAM" id="SignalP"/>
    </source>
</evidence>
<feature type="signal peptide" evidence="3">
    <location>
        <begin position="1"/>
        <end position="33"/>
    </location>
</feature>
<dbReference type="EMBL" id="JZXC01000002">
    <property type="protein sequence ID" value="KKA09618.1"/>
    <property type="molecule type" value="Genomic_DNA"/>
</dbReference>
<dbReference type="CDD" id="cd15482">
    <property type="entry name" value="Sialidase_non-viral"/>
    <property type="match status" value="1"/>
</dbReference>
<dbReference type="AlphaFoldDB" id="A0A0F4XW83"/>
<dbReference type="PANTHER" id="PTHR47199">
    <property type="entry name" value="PHOTOSYSTEM II STABILITY/ASSEMBLY FACTOR HCF136, CHLOROPLASTIC"/>
    <property type="match status" value="1"/>
</dbReference>